<protein>
    <submittedName>
        <fullName evidence="1">Uncharacterized protein</fullName>
    </submittedName>
</protein>
<dbReference type="Proteomes" id="UP000197098">
    <property type="component" value="Chromosome"/>
</dbReference>
<gene>
    <name evidence="1" type="ORF">CEW81_15760</name>
</gene>
<dbReference type="AlphaFoldDB" id="A0A248KJG4"/>
<reference evidence="1 2" key="1">
    <citation type="submission" date="2017-06" db="EMBL/GenBank/DDBJ databases">
        <title>Origin of plasmid-mediated fosfomycin resistance gene fosA3.</title>
        <authorList>
            <person name="Ito R."/>
            <person name="Pacey M.P."/>
            <person name="Doi Y."/>
        </authorList>
    </citation>
    <scope>NUCLEOTIDE SEQUENCE [LARGE SCALE GENOMIC DNA]</scope>
    <source>
        <strain evidence="1 2">YDC799</strain>
    </source>
</reference>
<organism evidence="1 2">
    <name type="scientific">Kluyvera genomosp. 3</name>
    <dbReference type="NCBI Taxonomy" id="2774055"/>
    <lineage>
        <taxon>Bacteria</taxon>
        <taxon>Pseudomonadati</taxon>
        <taxon>Pseudomonadota</taxon>
        <taxon>Gammaproteobacteria</taxon>
        <taxon>Enterobacterales</taxon>
        <taxon>Enterobacteriaceae</taxon>
        <taxon>Kluyvera</taxon>
    </lineage>
</organism>
<sequence>MDIIANDNELEGVVAANSGVIQIESTSGNNTLTANENRRYAADTPDDWSYGAGLLAHGVSADTVESQAAIMIKNMNVEANDNGLYGLYARDGGMISITGDGSHTLDLIGNKSTADDTYDAGIAIEGLIAGATSEKPAAIAIKNMEITIKDNGVMALMLPAAGRCRSRATVETR</sequence>
<name>A0A248KJG4_9ENTR</name>
<accession>A0A248KJG4</accession>
<evidence type="ECO:0000313" key="2">
    <source>
        <dbReference type="Proteomes" id="UP000197098"/>
    </source>
</evidence>
<proteinExistence type="predicted"/>
<dbReference type="EMBL" id="CP022114">
    <property type="protein sequence ID" value="ASG63707.1"/>
    <property type="molecule type" value="Genomic_DNA"/>
</dbReference>
<evidence type="ECO:0000313" key="1">
    <source>
        <dbReference type="EMBL" id="ASG63707.1"/>
    </source>
</evidence>